<sequence>MNVVFKVFSKSSRTVDTYPCKVICSLGSRFRESVLLKVEKNRCLYKFKL</sequence>
<dbReference type="Proteomes" id="UP000053105">
    <property type="component" value="Unassembled WGS sequence"/>
</dbReference>
<gene>
    <name evidence="1" type="ORF">WN51_03691</name>
</gene>
<evidence type="ECO:0000313" key="2">
    <source>
        <dbReference type="Proteomes" id="UP000053105"/>
    </source>
</evidence>
<evidence type="ECO:0000313" key="1">
    <source>
        <dbReference type="EMBL" id="KOX70633.1"/>
    </source>
</evidence>
<proteinExistence type="predicted"/>
<accession>A0A0M8ZVT6</accession>
<keyword evidence="2" id="KW-1185">Reference proteome</keyword>
<reference evidence="1 2" key="1">
    <citation type="submission" date="2015-07" db="EMBL/GenBank/DDBJ databases">
        <title>The genome of Melipona quadrifasciata.</title>
        <authorList>
            <person name="Pan H."/>
            <person name="Kapheim K."/>
        </authorList>
    </citation>
    <scope>NUCLEOTIDE SEQUENCE [LARGE SCALE GENOMIC DNA]</scope>
    <source>
        <strain evidence="1">0111107301</strain>
        <tissue evidence="1">Whole body</tissue>
    </source>
</reference>
<dbReference type="EMBL" id="KQ435855">
    <property type="protein sequence ID" value="KOX70633.1"/>
    <property type="molecule type" value="Genomic_DNA"/>
</dbReference>
<name>A0A0M8ZVT6_9HYME</name>
<organism evidence="1 2">
    <name type="scientific">Melipona quadrifasciata</name>
    <dbReference type="NCBI Taxonomy" id="166423"/>
    <lineage>
        <taxon>Eukaryota</taxon>
        <taxon>Metazoa</taxon>
        <taxon>Ecdysozoa</taxon>
        <taxon>Arthropoda</taxon>
        <taxon>Hexapoda</taxon>
        <taxon>Insecta</taxon>
        <taxon>Pterygota</taxon>
        <taxon>Neoptera</taxon>
        <taxon>Endopterygota</taxon>
        <taxon>Hymenoptera</taxon>
        <taxon>Apocrita</taxon>
        <taxon>Aculeata</taxon>
        <taxon>Apoidea</taxon>
        <taxon>Anthophila</taxon>
        <taxon>Apidae</taxon>
        <taxon>Melipona</taxon>
    </lineage>
</organism>
<protein>
    <submittedName>
        <fullName evidence="1">Uncharacterized protein</fullName>
    </submittedName>
</protein>
<dbReference type="AlphaFoldDB" id="A0A0M8ZVT6"/>